<dbReference type="Proteomes" id="UP000594759">
    <property type="component" value="Chromosome"/>
</dbReference>
<dbReference type="KEGG" id="pex:IZT61_17815"/>
<dbReference type="AlphaFoldDB" id="A0A7U3SQA2"/>
<protein>
    <submittedName>
        <fullName evidence="1">Uncharacterized protein</fullName>
    </submittedName>
</protein>
<reference evidence="1 2" key="1">
    <citation type="submission" date="2020-11" db="EMBL/GenBank/DDBJ databases">
        <title>Pedobacter endophytica, an endophytic bacteria isolated form Carex pumila.</title>
        <authorList>
            <person name="Peng Y."/>
            <person name="Jiang L."/>
            <person name="Lee J."/>
        </authorList>
    </citation>
    <scope>NUCLEOTIDE SEQUENCE [LARGE SCALE GENOMIC DNA]</scope>
    <source>
        <strain evidence="1 2">JBR3-12</strain>
    </source>
</reference>
<keyword evidence="2" id="KW-1185">Reference proteome</keyword>
<dbReference type="EMBL" id="CP064939">
    <property type="protein sequence ID" value="QPH38901.1"/>
    <property type="molecule type" value="Genomic_DNA"/>
</dbReference>
<evidence type="ECO:0000313" key="1">
    <source>
        <dbReference type="EMBL" id="QPH38901.1"/>
    </source>
</evidence>
<name>A0A7U3SQA2_9SPHI</name>
<organism evidence="1 2">
    <name type="scientific">Pedobacter endophyticus</name>
    <dbReference type="NCBI Taxonomy" id="2789740"/>
    <lineage>
        <taxon>Bacteria</taxon>
        <taxon>Pseudomonadati</taxon>
        <taxon>Bacteroidota</taxon>
        <taxon>Sphingobacteriia</taxon>
        <taxon>Sphingobacteriales</taxon>
        <taxon>Sphingobacteriaceae</taxon>
        <taxon>Pedobacter</taxon>
    </lineage>
</organism>
<sequence length="104" mass="11977">MDISEILIEQYKEFCIDTVAIFLDRLDKFEPGSIFEMESHLALFTASLEGLRLCFSQETERILILANHMTVIKIKMLKYSIGLITQRFLQCFILDKGCSAPILI</sequence>
<evidence type="ECO:0000313" key="2">
    <source>
        <dbReference type="Proteomes" id="UP000594759"/>
    </source>
</evidence>
<accession>A0A7U3SQA2</accession>
<proteinExistence type="predicted"/>
<dbReference type="RefSeq" id="WP_196098376.1">
    <property type="nucleotide sequence ID" value="NZ_CP064939.1"/>
</dbReference>
<gene>
    <name evidence="1" type="ORF">IZT61_17815</name>
</gene>